<dbReference type="InterPro" id="IPR044712">
    <property type="entry name" value="SLC25A32-like"/>
</dbReference>
<feature type="transmembrane region" description="Helical" evidence="10">
    <location>
        <begin position="97"/>
        <end position="122"/>
    </location>
</feature>
<comment type="caution">
    <text evidence="11">The sequence shown here is derived from an EMBL/GenBank/DDBJ whole genome shotgun (WGS) entry which is preliminary data.</text>
</comment>
<dbReference type="EMBL" id="JABTTQ020000012">
    <property type="protein sequence ID" value="KAK6145088.1"/>
    <property type="molecule type" value="Genomic_DNA"/>
</dbReference>
<keyword evidence="7 8" id="KW-0472">Membrane</keyword>
<evidence type="ECO:0000256" key="8">
    <source>
        <dbReference type="PROSITE-ProRule" id="PRU00282"/>
    </source>
</evidence>
<dbReference type="SUPFAM" id="SSF103506">
    <property type="entry name" value="Mitochondrial carrier"/>
    <property type="match status" value="1"/>
</dbReference>
<proteinExistence type="inferred from homology"/>
<dbReference type="InterPro" id="IPR023395">
    <property type="entry name" value="MCP_dom_sf"/>
</dbReference>
<evidence type="ECO:0000256" key="6">
    <source>
        <dbReference type="ARBA" id="ARBA00022989"/>
    </source>
</evidence>
<gene>
    <name evidence="11" type="ORF">DH2020_021908</name>
</gene>
<keyword evidence="3 9" id="KW-0813">Transport</keyword>
<evidence type="ECO:0000256" key="1">
    <source>
        <dbReference type="ARBA" id="ARBA00004141"/>
    </source>
</evidence>
<dbReference type="InterPro" id="IPR018108">
    <property type="entry name" value="MCP_transmembrane"/>
</dbReference>
<evidence type="ECO:0000256" key="7">
    <source>
        <dbReference type="ARBA" id="ARBA00023136"/>
    </source>
</evidence>
<evidence type="ECO:0000256" key="9">
    <source>
        <dbReference type="RuleBase" id="RU000488"/>
    </source>
</evidence>
<evidence type="ECO:0000256" key="3">
    <source>
        <dbReference type="ARBA" id="ARBA00022448"/>
    </source>
</evidence>
<dbReference type="Proteomes" id="UP001318860">
    <property type="component" value="Unassembled WGS sequence"/>
</dbReference>
<feature type="repeat" description="Solcar" evidence="8">
    <location>
        <begin position="1"/>
        <end position="85"/>
    </location>
</feature>
<sequence>MAGAGGGIVAQIITYPLQTVKFIDPRHGNFYFWSISSMARSTDCSRQVCKSEGLGGLYSGVKPSLLGTAASQAFKNKAEAIAVANKRKGKGDGSPGMLSWLIVATLAGSVNVLLTNPIWVLVTRMQALNFDLLDRGLNGHVIWNPRFWENIFGIVSVQ</sequence>
<evidence type="ECO:0000313" key="12">
    <source>
        <dbReference type="Proteomes" id="UP001318860"/>
    </source>
</evidence>
<comment type="subcellular location">
    <subcellularLocation>
        <location evidence="1">Membrane</location>
        <topology evidence="1">Multi-pass membrane protein</topology>
    </subcellularLocation>
</comment>
<keyword evidence="12" id="KW-1185">Reference proteome</keyword>
<keyword evidence="5" id="KW-0677">Repeat</keyword>
<protein>
    <recommendedName>
        <fullName evidence="13">Mitochondrial carrier protein</fullName>
    </recommendedName>
</protein>
<dbReference type="PROSITE" id="PS50920">
    <property type="entry name" value="SOLCAR"/>
    <property type="match status" value="1"/>
</dbReference>
<comment type="similarity">
    <text evidence="2 9">Belongs to the mitochondrial carrier (TC 2.A.29) family.</text>
</comment>
<dbReference type="Pfam" id="PF00153">
    <property type="entry name" value="Mito_carr"/>
    <property type="match status" value="1"/>
</dbReference>
<evidence type="ECO:0000256" key="2">
    <source>
        <dbReference type="ARBA" id="ARBA00006375"/>
    </source>
</evidence>
<reference evidence="11 12" key="1">
    <citation type="journal article" date="2021" name="Comput. Struct. Biotechnol. J.">
        <title>De novo genome assembly of the potent medicinal plant Rehmannia glutinosa using nanopore technology.</title>
        <authorList>
            <person name="Ma L."/>
            <person name="Dong C."/>
            <person name="Song C."/>
            <person name="Wang X."/>
            <person name="Zheng X."/>
            <person name="Niu Y."/>
            <person name="Chen S."/>
            <person name="Feng W."/>
        </authorList>
    </citation>
    <scope>NUCLEOTIDE SEQUENCE [LARGE SCALE GENOMIC DNA]</scope>
    <source>
        <strain evidence="11">DH-2019</strain>
    </source>
</reference>
<name>A0ABR0WBT6_REHGL</name>
<accession>A0ABR0WBT6</accession>
<dbReference type="PANTHER" id="PTHR45683">
    <property type="entry name" value="MITOCHONDRIAL NICOTINAMIDE ADENINE DINUCLEOTIDE TRANSPORTER 1-RELATED-RELATED"/>
    <property type="match status" value="1"/>
</dbReference>
<keyword evidence="4 8" id="KW-0812">Transmembrane</keyword>
<evidence type="ECO:0008006" key="13">
    <source>
        <dbReference type="Google" id="ProtNLM"/>
    </source>
</evidence>
<keyword evidence="6 10" id="KW-1133">Transmembrane helix</keyword>
<evidence type="ECO:0000256" key="5">
    <source>
        <dbReference type="ARBA" id="ARBA00022737"/>
    </source>
</evidence>
<evidence type="ECO:0000313" key="11">
    <source>
        <dbReference type="EMBL" id="KAK6145088.1"/>
    </source>
</evidence>
<organism evidence="11 12">
    <name type="scientific">Rehmannia glutinosa</name>
    <name type="common">Chinese foxglove</name>
    <dbReference type="NCBI Taxonomy" id="99300"/>
    <lineage>
        <taxon>Eukaryota</taxon>
        <taxon>Viridiplantae</taxon>
        <taxon>Streptophyta</taxon>
        <taxon>Embryophyta</taxon>
        <taxon>Tracheophyta</taxon>
        <taxon>Spermatophyta</taxon>
        <taxon>Magnoliopsida</taxon>
        <taxon>eudicotyledons</taxon>
        <taxon>Gunneridae</taxon>
        <taxon>Pentapetalae</taxon>
        <taxon>asterids</taxon>
        <taxon>lamiids</taxon>
        <taxon>Lamiales</taxon>
        <taxon>Orobanchaceae</taxon>
        <taxon>Rehmannieae</taxon>
        <taxon>Rehmannia</taxon>
    </lineage>
</organism>
<evidence type="ECO:0000256" key="10">
    <source>
        <dbReference type="SAM" id="Phobius"/>
    </source>
</evidence>
<dbReference type="Gene3D" id="1.50.40.10">
    <property type="entry name" value="Mitochondrial carrier domain"/>
    <property type="match status" value="1"/>
</dbReference>
<evidence type="ECO:0000256" key="4">
    <source>
        <dbReference type="ARBA" id="ARBA00022692"/>
    </source>
</evidence>